<accession>A0A4Y7QJR0</accession>
<organism evidence="1 2">
    <name type="scientific">Rickenella mellea</name>
    <dbReference type="NCBI Taxonomy" id="50990"/>
    <lineage>
        <taxon>Eukaryota</taxon>
        <taxon>Fungi</taxon>
        <taxon>Dikarya</taxon>
        <taxon>Basidiomycota</taxon>
        <taxon>Agaricomycotina</taxon>
        <taxon>Agaricomycetes</taxon>
        <taxon>Hymenochaetales</taxon>
        <taxon>Rickenellaceae</taxon>
        <taxon>Rickenella</taxon>
    </lineage>
</organism>
<dbReference type="VEuPathDB" id="FungiDB:BD410DRAFT_825478"/>
<dbReference type="AlphaFoldDB" id="A0A4Y7QJR0"/>
<sequence>MDSQIYCWVLTINRVPTDEEFWACAKVVEEVFPETHLAAKIRAGTPRSGDFVREVLCQLMPLLMMRQQRVPRSKWRQYQTERGKRWIERDAEGMHPSRHLVSMMGYTTAADLNMVVLTAAQGKRNHVVNIGLSVKRLAVQPDGVPVQAWAQSLAHKLTGSEVRALYRLEDGVLLPRLCMLLSIKEALIDGLGQPRGFDLSRIECDVPSETIKVDGQVLLGWEFRLFRSSQECISLKGESYIDLYQNTVAFYRGSNLTRFVFGADPRDFERVTQYFPLDNLLKVINKLTE</sequence>
<dbReference type="Proteomes" id="UP000294933">
    <property type="component" value="Unassembled WGS sequence"/>
</dbReference>
<reference evidence="1 2" key="1">
    <citation type="submission" date="2018-06" db="EMBL/GenBank/DDBJ databases">
        <title>A transcriptomic atlas of mushroom development highlights an independent origin of complex multicellularity.</title>
        <authorList>
            <consortium name="DOE Joint Genome Institute"/>
            <person name="Krizsan K."/>
            <person name="Almasi E."/>
            <person name="Merenyi Z."/>
            <person name="Sahu N."/>
            <person name="Viragh M."/>
            <person name="Koszo T."/>
            <person name="Mondo S."/>
            <person name="Kiss B."/>
            <person name="Balint B."/>
            <person name="Kues U."/>
            <person name="Barry K."/>
            <person name="Hegedus J.C."/>
            <person name="Henrissat B."/>
            <person name="Johnson J."/>
            <person name="Lipzen A."/>
            <person name="Ohm R."/>
            <person name="Nagy I."/>
            <person name="Pangilinan J."/>
            <person name="Yan J."/>
            <person name="Xiong Y."/>
            <person name="Grigoriev I.V."/>
            <person name="Hibbett D.S."/>
            <person name="Nagy L.G."/>
        </authorList>
    </citation>
    <scope>NUCLEOTIDE SEQUENCE [LARGE SCALE GENOMIC DNA]</scope>
    <source>
        <strain evidence="1 2">SZMC22713</strain>
    </source>
</reference>
<proteinExistence type="predicted"/>
<gene>
    <name evidence="1" type="ORF">BD410DRAFT_825478</name>
</gene>
<evidence type="ECO:0000313" key="2">
    <source>
        <dbReference type="Proteomes" id="UP000294933"/>
    </source>
</evidence>
<name>A0A4Y7QJR0_9AGAM</name>
<protein>
    <submittedName>
        <fullName evidence="1">Uncharacterized protein</fullName>
    </submittedName>
</protein>
<evidence type="ECO:0000313" key="1">
    <source>
        <dbReference type="EMBL" id="TDL27069.1"/>
    </source>
</evidence>
<dbReference type="OrthoDB" id="26719at2759"/>
<dbReference type="STRING" id="50990.A0A4Y7QJR0"/>
<keyword evidence="2" id="KW-1185">Reference proteome</keyword>
<dbReference type="EMBL" id="ML170160">
    <property type="protein sequence ID" value="TDL27069.1"/>
    <property type="molecule type" value="Genomic_DNA"/>
</dbReference>